<gene>
    <name evidence="12" type="ORF">K444DRAFT_520940</name>
</gene>
<keyword evidence="2" id="KW-0519">Myristate</keyword>
<dbReference type="GO" id="GO:0031683">
    <property type="term" value="F:G-protein beta/gamma-subunit complex binding"/>
    <property type="evidence" value="ECO:0007669"/>
    <property type="project" value="InterPro"/>
</dbReference>
<reference evidence="12 13" key="1">
    <citation type="submission" date="2016-04" db="EMBL/GenBank/DDBJ databases">
        <title>A degradative enzymes factory behind the ericoid mycorrhizal symbiosis.</title>
        <authorList>
            <consortium name="DOE Joint Genome Institute"/>
            <person name="Martino E."/>
            <person name="Morin E."/>
            <person name="Grelet G."/>
            <person name="Kuo A."/>
            <person name="Kohler A."/>
            <person name="Daghino S."/>
            <person name="Barry K."/>
            <person name="Choi C."/>
            <person name="Cichocki N."/>
            <person name="Clum A."/>
            <person name="Copeland A."/>
            <person name="Hainaut M."/>
            <person name="Haridas S."/>
            <person name="Labutti K."/>
            <person name="Lindquist E."/>
            <person name="Lipzen A."/>
            <person name="Khouja H.-R."/>
            <person name="Murat C."/>
            <person name="Ohm R."/>
            <person name="Olson A."/>
            <person name="Spatafora J."/>
            <person name="Veneault-Fourrey C."/>
            <person name="Henrissat B."/>
            <person name="Grigoriev I."/>
            <person name="Martin F."/>
            <person name="Perotto S."/>
        </authorList>
    </citation>
    <scope>NUCLEOTIDE SEQUENCE [LARGE SCALE GENOMIC DNA]</scope>
    <source>
        <strain evidence="12 13">E</strain>
    </source>
</reference>
<dbReference type="GO" id="GO:0005737">
    <property type="term" value="C:cytoplasm"/>
    <property type="evidence" value="ECO:0007669"/>
    <property type="project" value="TreeGrafter"/>
</dbReference>
<dbReference type="FunFam" id="1.10.400.10:FF:000007">
    <property type="entry name" value="Guanine nucleotide-binding protein subunit alpha"/>
    <property type="match status" value="1"/>
</dbReference>
<keyword evidence="3 11" id="KW-0479">Metal-binding</keyword>
<evidence type="ECO:0000256" key="10">
    <source>
        <dbReference type="PIRSR" id="PIRSR601019-1"/>
    </source>
</evidence>
<feature type="binding site" evidence="11">
    <location>
        <position position="43"/>
    </location>
    <ligand>
        <name>Mg(2+)</name>
        <dbReference type="ChEBI" id="CHEBI:18420"/>
    </ligand>
</feature>
<protein>
    <submittedName>
        <fullName evidence="12">Guanine nucleotide-binding protein alpha-3 subunit</fullName>
    </submittedName>
</protein>
<dbReference type="GO" id="GO:0010255">
    <property type="term" value="P:glucose mediated signaling pathway"/>
    <property type="evidence" value="ECO:0007669"/>
    <property type="project" value="UniProtKB-ARBA"/>
</dbReference>
<dbReference type="PRINTS" id="PR00318">
    <property type="entry name" value="GPROTEINA"/>
</dbReference>
<evidence type="ECO:0000256" key="8">
    <source>
        <dbReference type="ARBA" id="ARBA00023224"/>
    </source>
</evidence>
<evidence type="ECO:0000256" key="6">
    <source>
        <dbReference type="ARBA" id="ARBA00023134"/>
    </source>
</evidence>
<keyword evidence="4 10" id="KW-0547">Nucleotide-binding</keyword>
<dbReference type="OrthoDB" id="5817230at2759"/>
<evidence type="ECO:0000256" key="7">
    <source>
        <dbReference type="ARBA" id="ARBA00023139"/>
    </source>
</evidence>
<dbReference type="PROSITE" id="PS51882">
    <property type="entry name" value="G_ALPHA"/>
    <property type="match status" value="1"/>
</dbReference>
<dbReference type="GO" id="GO:0003924">
    <property type="term" value="F:GTPase activity"/>
    <property type="evidence" value="ECO:0007669"/>
    <property type="project" value="InterPro"/>
</dbReference>
<dbReference type="GO" id="GO:0032502">
    <property type="term" value="P:developmental process"/>
    <property type="evidence" value="ECO:0007669"/>
    <property type="project" value="UniProtKB-ARBA"/>
</dbReference>
<dbReference type="PANTHER" id="PTHR10218">
    <property type="entry name" value="GTP-BINDING PROTEIN ALPHA SUBUNIT"/>
    <property type="match status" value="1"/>
</dbReference>
<accession>A0A2J6TN45</accession>
<keyword evidence="13" id="KW-1185">Reference proteome</keyword>
<evidence type="ECO:0000256" key="2">
    <source>
        <dbReference type="ARBA" id="ARBA00022707"/>
    </source>
</evidence>
<feature type="binding site" evidence="10">
    <location>
        <begin position="197"/>
        <end position="201"/>
    </location>
    <ligand>
        <name>GTP</name>
        <dbReference type="ChEBI" id="CHEBI:37565"/>
    </ligand>
</feature>
<proteinExistence type="inferred from homology"/>
<keyword evidence="7" id="KW-0564">Palmitate</keyword>
<dbReference type="STRING" id="1095630.A0A2J6TN45"/>
<evidence type="ECO:0000256" key="1">
    <source>
        <dbReference type="ARBA" id="ARBA00007976"/>
    </source>
</evidence>
<dbReference type="InterPro" id="IPR001019">
    <property type="entry name" value="Gprotein_alpha_su"/>
</dbReference>
<evidence type="ECO:0000313" key="13">
    <source>
        <dbReference type="Proteomes" id="UP000235371"/>
    </source>
</evidence>
<dbReference type="FunCoup" id="A0A2J6TN45">
    <property type="interactions" value="342"/>
</dbReference>
<dbReference type="CDD" id="cd00066">
    <property type="entry name" value="G-alpha"/>
    <property type="match status" value="1"/>
</dbReference>
<organism evidence="12 13">
    <name type="scientific">Hyaloscypha bicolor E</name>
    <dbReference type="NCBI Taxonomy" id="1095630"/>
    <lineage>
        <taxon>Eukaryota</taxon>
        <taxon>Fungi</taxon>
        <taxon>Dikarya</taxon>
        <taxon>Ascomycota</taxon>
        <taxon>Pezizomycotina</taxon>
        <taxon>Leotiomycetes</taxon>
        <taxon>Helotiales</taxon>
        <taxon>Hyaloscyphaceae</taxon>
        <taxon>Hyaloscypha</taxon>
        <taxon>Hyaloscypha bicolor</taxon>
    </lineage>
</organism>
<dbReference type="Pfam" id="PF00503">
    <property type="entry name" value="G-alpha"/>
    <property type="match status" value="1"/>
</dbReference>
<keyword evidence="9" id="KW-0449">Lipoprotein</keyword>
<dbReference type="Gene3D" id="1.10.400.10">
    <property type="entry name" value="GI Alpha 1, domain 2-like"/>
    <property type="match status" value="1"/>
</dbReference>
<feature type="binding site" evidence="10">
    <location>
        <begin position="147"/>
        <end position="148"/>
    </location>
    <ligand>
        <name>GTP</name>
        <dbReference type="ChEBI" id="CHEBI:37565"/>
    </ligand>
</feature>
<dbReference type="SUPFAM" id="SSF52540">
    <property type="entry name" value="P-loop containing nucleoside triphosphate hydrolases"/>
    <property type="match status" value="1"/>
</dbReference>
<dbReference type="PANTHER" id="PTHR10218:SF369">
    <property type="entry name" value="GUANINE NUCLEOTIDE-BINDING PROTEIN ALPHA-2 SUBUNIT"/>
    <property type="match status" value="1"/>
</dbReference>
<name>A0A2J6TN45_9HELO</name>
<dbReference type="SMART" id="SM00275">
    <property type="entry name" value="G_alpha"/>
    <property type="match status" value="1"/>
</dbReference>
<evidence type="ECO:0000313" key="12">
    <source>
        <dbReference type="EMBL" id="PMD64451.1"/>
    </source>
</evidence>
<keyword evidence="5 11" id="KW-0460">Magnesium</keyword>
<comment type="similarity">
    <text evidence="1">Belongs to the G-alpha family. G(q) subfamily.</text>
</comment>
<dbReference type="GeneID" id="36582164"/>
<evidence type="ECO:0000256" key="11">
    <source>
        <dbReference type="PIRSR" id="PIRSR601019-2"/>
    </source>
</evidence>
<sequence>MVYPSSPEAKMRSRAIDRTLEEDARRLWRRDCTVLLLGSESKSELMTQMKILYQTDFSVAELLDYRVAILRNVVHSAKVVVGAMKQFGIVPAIPANRKYVDFIAEYTLDPDPELPLGQEFGDALSAIWSDACIGSLMERQAEFYLMDSAIYFFEGIRRISSADYLPNETDLLRAGIKTSGISETRFRMGSLSIKMVDVNGQRSEMKKWIHAFENVPVILFVVDMDEYDEVSLEKPYRNKMMESIVLFDSIVNSRWFMRSSVFLLLNKLDSFRRKLRMAPLANYFPDYSGGSDVNKAEEFILWRFTKLNRANLTIYPHLIETTDKFNIRLVFNSIEEVFIKRDLEKRGFIA</sequence>
<dbReference type="Proteomes" id="UP000235371">
    <property type="component" value="Unassembled WGS sequence"/>
</dbReference>
<feature type="binding site" evidence="10">
    <location>
        <begin position="266"/>
        <end position="269"/>
    </location>
    <ligand>
        <name>GTP</name>
        <dbReference type="ChEBI" id="CHEBI:37565"/>
    </ligand>
</feature>
<dbReference type="InterPro" id="IPR027417">
    <property type="entry name" value="P-loop_NTPase"/>
</dbReference>
<keyword evidence="6 10" id="KW-0342">GTP-binding</keyword>
<dbReference type="GO" id="GO:0005834">
    <property type="term" value="C:heterotrimeric G-protein complex"/>
    <property type="evidence" value="ECO:0007669"/>
    <property type="project" value="TreeGrafter"/>
</dbReference>
<keyword evidence="8" id="KW-0807">Transducer</keyword>
<dbReference type="AlphaFoldDB" id="A0A2J6TN45"/>
<dbReference type="GO" id="GO:0001664">
    <property type="term" value="F:G protein-coupled receptor binding"/>
    <property type="evidence" value="ECO:0007669"/>
    <property type="project" value="TreeGrafter"/>
</dbReference>
<dbReference type="Gene3D" id="3.40.50.300">
    <property type="entry name" value="P-loop containing nucleotide triphosphate hydrolases"/>
    <property type="match status" value="1"/>
</dbReference>
<evidence type="ECO:0000256" key="3">
    <source>
        <dbReference type="ARBA" id="ARBA00022723"/>
    </source>
</evidence>
<dbReference type="FunFam" id="3.40.50.300:FF:000181">
    <property type="entry name" value="Guanine nucleotide-binding protein subunit alpha"/>
    <property type="match status" value="1"/>
</dbReference>
<dbReference type="GO" id="GO:0005525">
    <property type="term" value="F:GTP binding"/>
    <property type="evidence" value="ECO:0007669"/>
    <property type="project" value="UniProtKB-KW"/>
</dbReference>
<feature type="binding site" evidence="11">
    <location>
        <position position="178"/>
    </location>
    <ligand>
        <name>Mg(2+)</name>
        <dbReference type="ChEBI" id="CHEBI:18420"/>
    </ligand>
</feature>
<dbReference type="RefSeq" id="XP_024741355.1">
    <property type="nucleotide sequence ID" value="XM_024874084.1"/>
</dbReference>
<dbReference type="GO" id="GO:0007189">
    <property type="term" value="P:adenylate cyclase-activating G protein-coupled receptor signaling pathway"/>
    <property type="evidence" value="ECO:0007669"/>
    <property type="project" value="TreeGrafter"/>
</dbReference>
<evidence type="ECO:0000256" key="5">
    <source>
        <dbReference type="ARBA" id="ARBA00022842"/>
    </source>
</evidence>
<dbReference type="EMBL" id="KZ613754">
    <property type="protein sequence ID" value="PMD64451.1"/>
    <property type="molecule type" value="Genomic_DNA"/>
</dbReference>
<dbReference type="InParanoid" id="A0A2J6TN45"/>
<dbReference type="SUPFAM" id="SSF47895">
    <property type="entry name" value="Transducin (alpha subunit), insertion domain"/>
    <property type="match status" value="1"/>
</dbReference>
<evidence type="ECO:0000256" key="9">
    <source>
        <dbReference type="ARBA" id="ARBA00023288"/>
    </source>
</evidence>
<dbReference type="InterPro" id="IPR011025">
    <property type="entry name" value="GproteinA_insert"/>
</dbReference>
<feature type="binding site" evidence="10">
    <location>
        <begin position="172"/>
        <end position="178"/>
    </location>
    <ligand>
        <name>GTP</name>
        <dbReference type="ChEBI" id="CHEBI:37565"/>
    </ligand>
</feature>
<dbReference type="GO" id="GO:0046872">
    <property type="term" value="F:metal ion binding"/>
    <property type="evidence" value="ECO:0007669"/>
    <property type="project" value="UniProtKB-KW"/>
</dbReference>
<evidence type="ECO:0000256" key="4">
    <source>
        <dbReference type="ARBA" id="ARBA00022741"/>
    </source>
</evidence>